<dbReference type="RefSeq" id="WP_194502134.1">
    <property type="nucleotide sequence ID" value="NZ_JADIVZ010000001.1"/>
</dbReference>
<dbReference type="EMBL" id="JADIVZ010000001">
    <property type="protein sequence ID" value="MBF4160971.1"/>
    <property type="molecule type" value="Genomic_DNA"/>
</dbReference>
<organism evidence="1 2">
    <name type="scientific">Nocardioides acrostichi</name>
    <dbReference type="NCBI Taxonomy" id="2784339"/>
    <lineage>
        <taxon>Bacteria</taxon>
        <taxon>Bacillati</taxon>
        <taxon>Actinomycetota</taxon>
        <taxon>Actinomycetes</taxon>
        <taxon>Propionibacteriales</taxon>
        <taxon>Nocardioidaceae</taxon>
        <taxon>Nocardioides</taxon>
    </lineage>
</organism>
<reference evidence="1" key="1">
    <citation type="submission" date="2020-11" db="EMBL/GenBank/DDBJ databases">
        <title>Nocardioides sp. CBS4Y-1, whole genome shotgun sequence.</title>
        <authorList>
            <person name="Tuo L."/>
        </authorList>
    </citation>
    <scope>NUCLEOTIDE SEQUENCE</scope>
    <source>
        <strain evidence="1">CBS4Y-1</strain>
    </source>
</reference>
<comment type="caution">
    <text evidence="1">The sequence shown here is derived from an EMBL/GenBank/DDBJ whole genome shotgun (WGS) entry which is preliminary data.</text>
</comment>
<dbReference type="AlphaFoldDB" id="A0A930Y6I3"/>
<gene>
    <name evidence="1" type="ORF">ISG29_04665</name>
</gene>
<proteinExistence type="predicted"/>
<evidence type="ECO:0000313" key="2">
    <source>
        <dbReference type="Proteomes" id="UP000656804"/>
    </source>
</evidence>
<dbReference type="Pfam" id="PF14019">
    <property type="entry name" value="DUF4235"/>
    <property type="match status" value="1"/>
</dbReference>
<accession>A0A930Y6I3</accession>
<name>A0A930Y6I3_9ACTN</name>
<sequence>MAKNKAPGQGGAKVWSAMSLVSALGAAAVARKALNTGWKTATKRNPPDNPADPDVEMWEAVSWAMATGAGVALARMIAQRRAAEYFVKSTGHLPPALQKDGK</sequence>
<evidence type="ECO:0000313" key="1">
    <source>
        <dbReference type="EMBL" id="MBF4160971.1"/>
    </source>
</evidence>
<dbReference type="InterPro" id="IPR025329">
    <property type="entry name" value="DUF4235"/>
</dbReference>
<protein>
    <submittedName>
        <fullName evidence="1">DUF4235 domain-containing protein</fullName>
    </submittedName>
</protein>
<keyword evidence="2" id="KW-1185">Reference proteome</keyword>
<dbReference type="Proteomes" id="UP000656804">
    <property type="component" value="Unassembled WGS sequence"/>
</dbReference>